<feature type="region of interest" description="Disordered" evidence="1">
    <location>
        <begin position="511"/>
        <end position="542"/>
    </location>
</feature>
<dbReference type="InParanoid" id="A0A409VNV2"/>
<organism evidence="2 3">
    <name type="scientific">Panaeolus cyanescens</name>
    <dbReference type="NCBI Taxonomy" id="181874"/>
    <lineage>
        <taxon>Eukaryota</taxon>
        <taxon>Fungi</taxon>
        <taxon>Dikarya</taxon>
        <taxon>Basidiomycota</taxon>
        <taxon>Agaricomycotina</taxon>
        <taxon>Agaricomycetes</taxon>
        <taxon>Agaricomycetidae</taxon>
        <taxon>Agaricales</taxon>
        <taxon>Agaricineae</taxon>
        <taxon>Galeropsidaceae</taxon>
        <taxon>Panaeolus</taxon>
    </lineage>
</organism>
<evidence type="ECO:0000313" key="3">
    <source>
        <dbReference type="Proteomes" id="UP000284842"/>
    </source>
</evidence>
<gene>
    <name evidence="2" type="ORF">CVT24_003171</name>
</gene>
<comment type="caution">
    <text evidence="2">The sequence shown here is derived from an EMBL/GenBank/DDBJ whole genome shotgun (WGS) entry which is preliminary data.</text>
</comment>
<feature type="region of interest" description="Disordered" evidence="1">
    <location>
        <begin position="89"/>
        <end position="125"/>
    </location>
</feature>
<dbReference type="EMBL" id="NHTK01006018">
    <property type="protein sequence ID" value="PPQ67908.1"/>
    <property type="molecule type" value="Genomic_DNA"/>
</dbReference>
<dbReference type="Proteomes" id="UP000284842">
    <property type="component" value="Unassembled WGS sequence"/>
</dbReference>
<keyword evidence="3" id="KW-1185">Reference proteome</keyword>
<dbReference type="AlphaFoldDB" id="A0A409VNV2"/>
<evidence type="ECO:0000313" key="2">
    <source>
        <dbReference type="EMBL" id="PPQ67908.1"/>
    </source>
</evidence>
<accession>A0A409VNV2</accession>
<protein>
    <submittedName>
        <fullName evidence="2">Uncharacterized protein</fullName>
    </submittedName>
</protein>
<evidence type="ECO:0000256" key="1">
    <source>
        <dbReference type="SAM" id="MobiDB-lite"/>
    </source>
</evidence>
<proteinExistence type="predicted"/>
<sequence length="648" mass="72220">MDFSPYQDFVNMDTNVTMSFQGDSSDSVDTFFNPHPVAIHNTAYLHPYWLDPALHQPQHQYPSPTDHPAPESSGLVTFPFYNRVPSPFSEHSATADAESMSEFELNPTPSPSLPSSSPMLEGKPRSVKQFRRHLRELTFADENRQKASEMIIKCMLAHPISASHNPRAQQFVDLVELEHRIACLDHSTRAWVEEGRQRSIGTDSNRAASDARKEKPTPTLYLCRWCWATFTVKHNLARRTWTCMSHFATGATTRRPAQPYQPDTEKPPLASLSHIAMDELAKEFQERLMFPRAPPSQFRGAEQNINIQNPFVDTSIHSPVMDTGRYSFRSPIHVDCVTNWSPVPVQGSEIPFSILEGSVAGGSSIFNGGYYCQSPQSPLCGSPSIPDVNSTFWGLGSPQDFGFSPITPSDEFTTFGNLNFGSPGDGASMDSDTWSYYDHVQSPQTSLIGSPNYSDVNFGAPQRGTFFNRSSQFSSPENVYSGASPNPPLAAEPILSPFLVPAHSGFPAVLPPDDLLGPSLQRAGGSGSQREQSGNFEGGQQKRKNCAYRAVTDKIVKIMAAVVVPENKEEQPINVEQQKAKLQEYLSYIESLHPDMYKWVSNRRPIVGKKEGKKFALERRTIGGQRKLKYCLWCYDTLVSKVNLLRKP</sequence>
<reference evidence="2 3" key="1">
    <citation type="journal article" date="2018" name="Evol. Lett.">
        <title>Horizontal gene cluster transfer increased hallucinogenic mushroom diversity.</title>
        <authorList>
            <person name="Reynolds H.T."/>
            <person name="Vijayakumar V."/>
            <person name="Gluck-Thaler E."/>
            <person name="Korotkin H.B."/>
            <person name="Matheny P.B."/>
            <person name="Slot J.C."/>
        </authorList>
    </citation>
    <scope>NUCLEOTIDE SEQUENCE [LARGE SCALE GENOMIC DNA]</scope>
    <source>
        <strain evidence="2 3">2629</strain>
    </source>
</reference>
<name>A0A409VNV2_9AGAR</name>